<evidence type="ECO:0000313" key="9">
    <source>
        <dbReference type="Proteomes" id="UP000694920"/>
    </source>
</evidence>
<dbReference type="GO" id="GO:0008622">
    <property type="term" value="C:epsilon DNA polymerase complex"/>
    <property type="evidence" value="ECO:0007669"/>
    <property type="project" value="UniProtKB-UniRule"/>
</dbReference>
<dbReference type="Pfam" id="PF04042">
    <property type="entry name" value="DNA_pol_E_B"/>
    <property type="match status" value="1"/>
</dbReference>
<dbReference type="PANTHER" id="PTHR12708">
    <property type="entry name" value="DNA POLYMERASE EPSILON SUBUNIT B"/>
    <property type="match status" value="1"/>
</dbReference>
<gene>
    <name evidence="10" type="primary">LOC107274898</name>
</gene>
<evidence type="ECO:0000259" key="7">
    <source>
        <dbReference type="Pfam" id="PF04042"/>
    </source>
</evidence>
<comment type="function">
    <text evidence="6">Participates in DNA repair and in chromosomal DNA replication.</text>
</comment>
<dbReference type="Gene3D" id="3.60.21.60">
    <property type="match status" value="1"/>
</dbReference>
<name>A0AAJ7CGD5_CEPCN</name>
<proteinExistence type="inferred from homology"/>
<keyword evidence="4 6" id="KW-0238">DNA-binding</keyword>
<dbReference type="AlphaFoldDB" id="A0AAJ7CGD5"/>
<comment type="subcellular location">
    <subcellularLocation>
        <location evidence="1 6">Nucleus</location>
    </subcellularLocation>
</comment>
<evidence type="ECO:0000256" key="3">
    <source>
        <dbReference type="ARBA" id="ARBA00022705"/>
    </source>
</evidence>
<evidence type="ECO:0000256" key="2">
    <source>
        <dbReference type="ARBA" id="ARBA00009560"/>
    </source>
</evidence>
<evidence type="ECO:0000256" key="1">
    <source>
        <dbReference type="ARBA" id="ARBA00004123"/>
    </source>
</evidence>
<dbReference type="Pfam" id="PF12213">
    <property type="entry name" value="Dpoe2NT"/>
    <property type="match status" value="1"/>
</dbReference>
<comment type="similarity">
    <text evidence="2 6">Belongs to the DNA polymerase epsilon subunit B family.</text>
</comment>
<dbReference type="InterPro" id="IPR007185">
    <property type="entry name" value="DNA_pol_a/d/e_bsu"/>
</dbReference>
<evidence type="ECO:0000259" key="8">
    <source>
        <dbReference type="Pfam" id="PF12213"/>
    </source>
</evidence>
<dbReference type="GO" id="GO:0003677">
    <property type="term" value="F:DNA binding"/>
    <property type="evidence" value="ECO:0007669"/>
    <property type="project" value="UniProtKB-UniRule"/>
</dbReference>
<evidence type="ECO:0000313" key="10">
    <source>
        <dbReference type="RefSeq" id="XP_015609947.1"/>
    </source>
</evidence>
<dbReference type="RefSeq" id="XP_015609947.1">
    <property type="nucleotide sequence ID" value="XM_015754461.2"/>
</dbReference>
<evidence type="ECO:0000256" key="6">
    <source>
        <dbReference type="PIRNR" id="PIRNR000799"/>
    </source>
</evidence>
<dbReference type="CTD" id="136029154"/>
<protein>
    <recommendedName>
        <fullName evidence="6">DNA polymerase epsilon subunit</fullName>
    </recommendedName>
    <alternativeName>
        <fullName evidence="6">DNA polymerase II subunit 2</fullName>
    </alternativeName>
</protein>
<organism evidence="9 10">
    <name type="scientific">Cephus cinctus</name>
    <name type="common">Wheat stem sawfly</name>
    <dbReference type="NCBI Taxonomy" id="211228"/>
    <lineage>
        <taxon>Eukaryota</taxon>
        <taxon>Metazoa</taxon>
        <taxon>Ecdysozoa</taxon>
        <taxon>Arthropoda</taxon>
        <taxon>Hexapoda</taxon>
        <taxon>Insecta</taxon>
        <taxon>Pterygota</taxon>
        <taxon>Neoptera</taxon>
        <taxon>Endopterygota</taxon>
        <taxon>Hymenoptera</taxon>
        <taxon>Cephoidea</taxon>
        <taxon>Cephidae</taxon>
        <taxon>Cephus</taxon>
    </lineage>
</organism>
<sequence length="527" mass="60084">MVDDKIVKNVQTTFSLYGLMITSKLSTSIAKEMEKMEDERESWLIKIVEQILSQNLENPRIELDHIKKAIIECMRPENSLKHTETILNVINALDIPKVTYDMERRKFVLEKIGINMYPDATYKSLIFRDRFNILWHRTLKHPMFLAPKLGETSIGRCKLTPIEYLLSESRTINVYVMGLLSQLVEGQYYLEDISGVVKIDLKNAKFQDGLIVDGSIVLANGNYDDNILYVKDIGFPPAEASNISRAPFGDHNTFGGPHPVSLKTSEKLQKHEQNNPDGMIVFVSELWVDSLEVLDKFKIMLVGYAEFPPIAFVLCGQFLSFPPNTTSTQKMKEGFKRLANIVELFENIKKESKFIIVPAPYDLGAPKILPRAPLPKCLVEDFIKTVPGTILATNPCRIQYCTKEIVVLREDMVSRLCRNTLFFPTEGEVYEHYAKSIICQAHLTPMNLPVIPIYWKHDHALQLYPVPDLIVVADQFESYTTEHMECKVMNPGSFPKNNFSFMAYVPAMNNIDICAIPVDTDLMNLDT</sequence>
<reference evidence="10" key="1">
    <citation type="submission" date="2025-08" db="UniProtKB">
        <authorList>
            <consortium name="RefSeq"/>
        </authorList>
    </citation>
    <scope>IDENTIFICATION</scope>
</reference>
<keyword evidence="9" id="KW-1185">Reference proteome</keyword>
<dbReference type="Proteomes" id="UP000694920">
    <property type="component" value="Unplaced"/>
</dbReference>
<dbReference type="InterPro" id="IPR016266">
    <property type="entry name" value="POLE2"/>
</dbReference>
<feature type="domain" description="DNA polymerase alpha/delta/epsilon subunit B" evidence="7">
    <location>
        <begin position="280"/>
        <end position="480"/>
    </location>
</feature>
<dbReference type="GeneID" id="107274898"/>
<accession>A0AAJ7CGD5</accession>
<dbReference type="GO" id="GO:0042276">
    <property type="term" value="P:error-prone translesion synthesis"/>
    <property type="evidence" value="ECO:0007669"/>
    <property type="project" value="TreeGrafter"/>
</dbReference>
<keyword evidence="5 6" id="KW-0539">Nucleus</keyword>
<keyword evidence="3 6" id="KW-0235">DNA replication</keyword>
<evidence type="ECO:0000256" key="4">
    <source>
        <dbReference type="ARBA" id="ARBA00023125"/>
    </source>
</evidence>
<feature type="domain" description="DNA polymerase epsilon subunit B N-terminal" evidence="8">
    <location>
        <begin position="5"/>
        <end position="73"/>
    </location>
</feature>
<dbReference type="PIRSF" id="PIRSF000799">
    <property type="entry name" value="DNA_pol_eps_2"/>
    <property type="match status" value="1"/>
</dbReference>
<dbReference type="GO" id="GO:0006261">
    <property type="term" value="P:DNA-templated DNA replication"/>
    <property type="evidence" value="ECO:0007669"/>
    <property type="project" value="InterPro"/>
</dbReference>
<dbReference type="PANTHER" id="PTHR12708:SF0">
    <property type="entry name" value="DNA POLYMERASE EPSILON SUBUNIT 2"/>
    <property type="match status" value="1"/>
</dbReference>
<evidence type="ECO:0000256" key="5">
    <source>
        <dbReference type="ARBA" id="ARBA00023242"/>
    </source>
</evidence>
<dbReference type="InterPro" id="IPR024639">
    <property type="entry name" value="DNA_pol_e_bsu_N"/>
</dbReference>
<dbReference type="KEGG" id="ccin:107274898"/>
<dbReference type="Gene3D" id="1.10.8.60">
    <property type="match status" value="1"/>
</dbReference>